<protein>
    <submittedName>
        <fullName evidence="2">SDR family oxidoreductase</fullName>
    </submittedName>
</protein>
<comment type="caution">
    <text evidence="2">The sequence shown here is derived from an EMBL/GenBank/DDBJ whole genome shotgun (WGS) entry which is preliminary data.</text>
</comment>
<name>A0ABV3Z7D2_9PROT</name>
<sequence length="283" mass="29280">MNEELMPVARSGSRSLYKPLAGQVAFVSGSGRGLGRSIGEVLMELGADLAIHDISEDAPAQYGEFPSLTAVADAMATGDARAVAVTGDISSENAVNEMVERAERKLGPISILVNCAGGDIGAKGGKPDPNTAVNFLLDDLQAVVNRNLIGTMLLSRAVAPGMAERQSGSIINIASIAAHYGASNEVAYACAKAAIVHYTRCLASEVRTAGVRVNAISPGPAKSARFLATRAVDPLMMEEGPSLNRYATASEIADVVSFLATEQSRFVSGQIIRVDGGAGLYAA</sequence>
<dbReference type="PRINTS" id="PR00081">
    <property type="entry name" value="GDHRDH"/>
</dbReference>
<proteinExistence type="inferred from homology"/>
<dbReference type="PANTHER" id="PTHR42760">
    <property type="entry name" value="SHORT-CHAIN DEHYDROGENASES/REDUCTASES FAMILY MEMBER"/>
    <property type="match status" value="1"/>
</dbReference>
<reference evidence="2 3" key="1">
    <citation type="submission" date="2024-05" db="EMBL/GenBank/DDBJ databases">
        <title>Three bacterial strains, DH-69, EH-24, and ECK-19 isolated from coastal sediments.</title>
        <authorList>
            <person name="Ye Y.-Q."/>
            <person name="Du Z.-J."/>
        </authorList>
    </citation>
    <scope>NUCLEOTIDE SEQUENCE [LARGE SCALE GENOMIC DNA]</scope>
    <source>
        <strain evidence="2 3">ECK-19</strain>
    </source>
</reference>
<comment type="similarity">
    <text evidence="1">Belongs to the short-chain dehydrogenases/reductases (SDR) family.</text>
</comment>
<dbReference type="RefSeq" id="WP_369314770.1">
    <property type="nucleotide sequence ID" value="NZ_JBEHZE010000002.1"/>
</dbReference>
<dbReference type="EMBL" id="JBEHZE010000002">
    <property type="protein sequence ID" value="MEX6634729.1"/>
    <property type="molecule type" value="Genomic_DNA"/>
</dbReference>
<dbReference type="Proteomes" id="UP001560685">
    <property type="component" value="Unassembled WGS sequence"/>
</dbReference>
<dbReference type="PANTHER" id="PTHR42760:SF78">
    <property type="entry name" value="3-OXOACYL-[ACYL-CARRIER-PROTEIN] REDUCTASE [NADH]"/>
    <property type="match status" value="1"/>
</dbReference>
<dbReference type="PRINTS" id="PR00080">
    <property type="entry name" value="SDRFAMILY"/>
</dbReference>
<gene>
    <name evidence="2" type="ORF">ABFZ84_14355</name>
</gene>
<accession>A0ABV3Z7D2</accession>
<dbReference type="InterPro" id="IPR036291">
    <property type="entry name" value="NAD(P)-bd_dom_sf"/>
</dbReference>
<dbReference type="SUPFAM" id="SSF51735">
    <property type="entry name" value="NAD(P)-binding Rossmann-fold domains"/>
    <property type="match status" value="1"/>
</dbReference>
<dbReference type="InterPro" id="IPR020904">
    <property type="entry name" value="Sc_DH/Rdtase_CS"/>
</dbReference>
<evidence type="ECO:0000313" key="2">
    <source>
        <dbReference type="EMBL" id="MEX6634729.1"/>
    </source>
</evidence>
<dbReference type="Gene3D" id="3.40.50.720">
    <property type="entry name" value="NAD(P)-binding Rossmann-like Domain"/>
    <property type="match status" value="1"/>
</dbReference>
<keyword evidence="3" id="KW-1185">Reference proteome</keyword>
<dbReference type="InterPro" id="IPR002347">
    <property type="entry name" value="SDR_fam"/>
</dbReference>
<dbReference type="PROSITE" id="PS00061">
    <property type="entry name" value="ADH_SHORT"/>
    <property type="match status" value="1"/>
</dbReference>
<dbReference type="Pfam" id="PF13561">
    <property type="entry name" value="adh_short_C2"/>
    <property type="match status" value="1"/>
</dbReference>
<evidence type="ECO:0000256" key="1">
    <source>
        <dbReference type="ARBA" id="ARBA00006484"/>
    </source>
</evidence>
<evidence type="ECO:0000313" key="3">
    <source>
        <dbReference type="Proteomes" id="UP001560685"/>
    </source>
</evidence>
<organism evidence="2 3">
    <name type="scientific">Hyphococcus lacteus</name>
    <dbReference type="NCBI Taxonomy" id="3143536"/>
    <lineage>
        <taxon>Bacteria</taxon>
        <taxon>Pseudomonadati</taxon>
        <taxon>Pseudomonadota</taxon>
        <taxon>Alphaproteobacteria</taxon>
        <taxon>Parvularculales</taxon>
        <taxon>Parvularculaceae</taxon>
        <taxon>Hyphococcus</taxon>
    </lineage>
</organism>